<dbReference type="GO" id="GO:0006355">
    <property type="term" value="P:regulation of DNA-templated transcription"/>
    <property type="evidence" value="ECO:0007669"/>
    <property type="project" value="InterPro"/>
</dbReference>
<dbReference type="InterPro" id="IPR016032">
    <property type="entry name" value="Sig_transdc_resp-reg_C-effctor"/>
</dbReference>
<evidence type="ECO:0000256" key="3">
    <source>
        <dbReference type="ARBA" id="ARBA00023163"/>
    </source>
</evidence>
<proteinExistence type="predicted"/>
<evidence type="ECO:0000313" key="5">
    <source>
        <dbReference type="EMBL" id="TCC99963.1"/>
    </source>
</evidence>
<evidence type="ECO:0000313" key="6">
    <source>
        <dbReference type="Proteomes" id="UP000293347"/>
    </source>
</evidence>
<organism evidence="5 6">
    <name type="scientific">Pedobacter psychroterrae</name>
    <dbReference type="NCBI Taxonomy" id="2530453"/>
    <lineage>
        <taxon>Bacteria</taxon>
        <taxon>Pseudomonadati</taxon>
        <taxon>Bacteroidota</taxon>
        <taxon>Sphingobacteriia</taxon>
        <taxon>Sphingobacteriales</taxon>
        <taxon>Sphingobacteriaceae</taxon>
        <taxon>Pedobacter</taxon>
    </lineage>
</organism>
<dbReference type="SUPFAM" id="SSF46894">
    <property type="entry name" value="C-terminal effector domain of the bipartite response regulators"/>
    <property type="match status" value="1"/>
</dbReference>
<dbReference type="InterPro" id="IPR000792">
    <property type="entry name" value="Tscrpt_reg_LuxR_C"/>
</dbReference>
<keyword evidence="1" id="KW-0805">Transcription regulation</keyword>
<dbReference type="Pfam" id="PF00196">
    <property type="entry name" value="GerE"/>
    <property type="match status" value="1"/>
</dbReference>
<evidence type="ECO:0000256" key="1">
    <source>
        <dbReference type="ARBA" id="ARBA00023015"/>
    </source>
</evidence>
<gene>
    <name evidence="5" type="ORF">EZ437_17135</name>
</gene>
<sequence length="229" mass="26496">MIKMKSNPTEEAIRKAISEVIKIADRMPGVVILHDVRDWRIAWMSAWGLKQLNVSLEELTSLTAAEYYSTYFNAEDSADYVPKILKLLENDKDDDFCTVFQQVRVAAEADYVWHMSGSKVYLRDDYNKPLLVITLASPIDAMHHMTSKAARLLEENNFLRRNLHRYSTLSGREREILKFLALGKSSGDTAELMFISQNTVETHRKNIKQKLNTNSYYELCEYARAYDLI</sequence>
<dbReference type="Proteomes" id="UP000293347">
    <property type="component" value="Unassembled WGS sequence"/>
</dbReference>
<keyword evidence="2" id="KW-0238">DNA-binding</keyword>
<dbReference type="Gene3D" id="1.10.10.10">
    <property type="entry name" value="Winged helix-like DNA-binding domain superfamily/Winged helix DNA-binding domain"/>
    <property type="match status" value="1"/>
</dbReference>
<dbReference type="PRINTS" id="PR00038">
    <property type="entry name" value="HTHLUXR"/>
</dbReference>
<dbReference type="AlphaFoldDB" id="A0A4R0NKY2"/>
<evidence type="ECO:0000259" key="4">
    <source>
        <dbReference type="PROSITE" id="PS50043"/>
    </source>
</evidence>
<protein>
    <submittedName>
        <fullName evidence="5">LuxR family transcriptional regulator</fullName>
    </submittedName>
</protein>
<comment type="caution">
    <text evidence="5">The sequence shown here is derived from an EMBL/GenBank/DDBJ whole genome shotgun (WGS) entry which is preliminary data.</text>
</comment>
<feature type="domain" description="HTH luxR-type" evidence="4">
    <location>
        <begin position="162"/>
        <end position="227"/>
    </location>
</feature>
<dbReference type="GO" id="GO:0003677">
    <property type="term" value="F:DNA binding"/>
    <property type="evidence" value="ECO:0007669"/>
    <property type="project" value="UniProtKB-KW"/>
</dbReference>
<evidence type="ECO:0000256" key="2">
    <source>
        <dbReference type="ARBA" id="ARBA00023125"/>
    </source>
</evidence>
<dbReference type="PROSITE" id="PS50043">
    <property type="entry name" value="HTH_LUXR_2"/>
    <property type="match status" value="1"/>
</dbReference>
<dbReference type="SMART" id="SM00421">
    <property type="entry name" value="HTH_LUXR"/>
    <property type="match status" value="1"/>
</dbReference>
<name>A0A4R0NKY2_9SPHI</name>
<dbReference type="PANTHER" id="PTHR44688">
    <property type="entry name" value="DNA-BINDING TRANSCRIPTIONAL ACTIVATOR DEVR_DOSR"/>
    <property type="match status" value="1"/>
</dbReference>
<accession>A0A4R0NKY2</accession>
<dbReference type="InterPro" id="IPR036388">
    <property type="entry name" value="WH-like_DNA-bd_sf"/>
</dbReference>
<keyword evidence="6" id="KW-1185">Reference proteome</keyword>
<keyword evidence="3" id="KW-0804">Transcription</keyword>
<dbReference type="PANTHER" id="PTHR44688:SF16">
    <property type="entry name" value="DNA-BINDING TRANSCRIPTIONAL ACTIVATOR DEVR_DOSR"/>
    <property type="match status" value="1"/>
</dbReference>
<dbReference type="OrthoDB" id="965844at2"/>
<dbReference type="EMBL" id="SJSL01000005">
    <property type="protein sequence ID" value="TCC99963.1"/>
    <property type="molecule type" value="Genomic_DNA"/>
</dbReference>
<dbReference type="CDD" id="cd06170">
    <property type="entry name" value="LuxR_C_like"/>
    <property type="match status" value="1"/>
</dbReference>
<reference evidence="5 6" key="1">
    <citation type="submission" date="2019-02" db="EMBL/GenBank/DDBJ databases">
        <title>Pedobacter sp. RP-1-14 sp. nov., isolated from Arctic soil.</title>
        <authorList>
            <person name="Dahal R.H."/>
        </authorList>
    </citation>
    <scope>NUCLEOTIDE SEQUENCE [LARGE SCALE GENOMIC DNA]</scope>
    <source>
        <strain evidence="5 6">RP-1-14</strain>
    </source>
</reference>